<dbReference type="Pfam" id="PF19559">
    <property type="entry name" value="DUF6081"/>
    <property type="match status" value="1"/>
</dbReference>
<feature type="compositionally biased region" description="Basic and acidic residues" evidence="1">
    <location>
        <begin position="1"/>
        <end position="15"/>
    </location>
</feature>
<organism evidence="2 3">
    <name type="scientific">Pseudofrankia inefficax (strain DSM 45817 / CECT 9037 / DDB 130130 / EuI1c)</name>
    <name type="common">Frankia inefficax</name>
    <dbReference type="NCBI Taxonomy" id="298654"/>
    <lineage>
        <taxon>Bacteria</taxon>
        <taxon>Bacillati</taxon>
        <taxon>Actinomycetota</taxon>
        <taxon>Actinomycetes</taxon>
        <taxon>Frankiales</taxon>
        <taxon>Frankiaceae</taxon>
        <taxon>Pseudofrankia</taxon>
    </lineage>
</organism>
<dbReference type="RefSeq" id="WP_013422495.1">
    <property type="nucleotide sequence ID" value="NC_014666.1"/>
</dbReference>
<reference evidence="2 3" key="1">
    <citation type="submission" date="2010-10" db="EMBL/GenBank/DDBJ databases">
        <title>Complete sequence of Frankia sp. EuI1c.</title>
        <authorList>
            <consortium name="US DOE Joint Genome Institute"/>
            <person name="Lucas S."/>
            <person name="Copeland A."/>
            <person name="Lapidus A."/>
            <person name="Cheng J.-F."/>
            <person name="Bruce D."/>
            <person name="Goodwin L."/>
            <person name="Pitluck S."/>
            <person name="Chertkov O."/>
            <person name="Detter J.C."/>
            <person name="Han C."/>
            <person name="Tapia R."/>
            <person name="Land M."/>
            <person name="Hauser L."/>
            <person name="Jeffries C."/>
            <person name="Kyrpides N."/>
            <person name="Ivanova N."/>
            <person name="Mikhailova N."/>
            <person name="Beauchemin N."/>
            <person name="Sen A."/>
            <person name="Sur S.A."/>
            <person name="Gtari M."/>
            <person name="Wall L."/>
            <person name="Tisa L."/>
            <person name="Woyke T."/>
        </authorList>
    </citation>
    <scope>NUCLEOTIDE SEQUENCE [LARGE SCALE GENOMIC DNA]</scope>
    <source>
        <strain evidence="3">DSM 45817 / CECT 9037 / EuI1c</strain>
    </source>
</reference>
<feature type="region of interest" description="Disordered" evidence="1">
    <location>
        <begin position="1"/>
        <end position="32"/>
    </location>
</feature>
<protein>
    <submittedName>
        <fullName evidence="2">Uncharacterized protein</fullName>
    </submittedName>
</protein>
<dbReference type="OrthoDB" id="2791077at2"/>
<dbReference type="InParanoid" id="E3J3N8"/>
<evidence type="ECO:0000256" key="1">
    <source>
        <dbReference type="SAM" id="MobiDB-lite"/>
    </source>
</evidence>
<evidence type="ECO:0000313" key="2">
    <source>
        <dbReference type="EMBL" id="ADP79375.1"/>
    </source>
</evidence>
<dbReference type="HOGENOM" id="CLU_073065_0_0_11"/>
<dbReference type="AlphaFoldDB" id="E3J3N8"/>
<sequence>MRDEVREEVHGELQEGTRPGQDPAGGPDPGREVFVDEFAAGLATAWTLRPVGPFPSGDGTVRPTADGLVVESSGAHPDTGEPAFAYATGPGRENDHLKWNALVGRPAGSGFPGFDTPPGATLTGSASLRVRTFGTAGHPFGDAVTDASTDLRLAAGALILADVESGLVFDFLLTGGAVYAFYERLARPGATHASFSYAVPVATRRPEDWSALSISYDPSRGAVRWAVDGAEVLVVDRLGFRALDRRHLVLDHGGREQPAAPRQLTLGLGLFSLLDAAGADGRGLVRLSAEGCFDPRRGAPAPQRFVDELGETSNRLFGQGAALTVRRAAVTVGPG</sequence>
<dbReference type="Proteomes" id="UP000002484">
    <property type="component" value="Chromosome"/>
</dbReference>
<name>E3J3N8_PSEI1</name>
<dbReference type="eggNOG" id="ENOG5031YXW">
    <property type="taxonomic scope" value="Bacteria"/>
</dbReference>
<keyword evidence="3" id="KW-1185">Reference proteome</keyword>
<gene>
    <name evidence="2" type="ordered locus">FraEuI1c_1308</name>
</gene>
<accession>E3J3N8</accession>
<proteinExistence type="predicted"/>
<dbReference type="EMBL" id="CP002299">
    <property type="protein sequence ID" value="ADP79375.1"/>
    <property type="molecule type" value="Genomic_DNA"/>
</dbReference>
<evidence type="ECO:0000313" key="3">
    <source>
        <dbReference type="Proteomes" id="UP000002484"/>
    </source>
</evidence>
<dbReference type="InterPro" id="IPR045727">
    <property type="entry name" value="DUF6081"/>
</dbReference>
<dbReference type="KEGG" id="fri:FraEuI1c_1308"/>